<accession>A0AAE0FDD8</accession>
<dbReference type="Pfam" id="PF00856">
    <property type="entry name" value="SET"/>
    <property type="match status" value="1"/>
</dbReference>
<dbReference type="InterPro" id="IPR001214">
    <property type="entry name" value="SET_dom"/>
</dbReference>
<dbReference type="CDD" id="cd20071">
    <property type="entry name" value="SET_SMYD"/>
    <property type="match status" value="1"/>
</dbReference>
<protein>
    <recommendedName>
        <fullName evidence="1">SET domain-containing protein</fullName>
    </recommendedName>
</protein>
<dbReference type="AlphaFoldDB" id="A0AAE0FDD8"/>
<dbReference type="InterPro" id="IPR046341">
    <property type="entry name" value="SET_dom_sf"/>
</dbReference>
<reference evidence="2 3" key="1">
    <citation type="journal article" date="2015" name="Genome Biol. Evol.">
        <title>Comparative Genomics of a Bacterivorous Green Alga Reveals Evolutionary Causalities and Consequences of Phago-Mixotrophic Mode of Nutrition.</title>
        <authorList>
            <person name="Burns J.A."/>
            <person name="Paasch A."/>
            <person name="Narechania A."/>
            <person name="Kim E."/>
        </authorList>
    </citation>
    <scope>NUCLEOTIDE SEQUENCE [LARGE SCALE GENOMIC DNA]</scope>
    <source>
        <strain evidence="2 3">PLY_AMNH</strain>
    </source>
</reference>
<comment type="caution">
    <text evidence="2">The sequence shown here is derived from an EMBL/GenBank/DDBJ whole genome shotgun (WGS) entry which is preliminary data.</text>
</comment>
<evidence type="ECO:0000259" key="1">
    <source>
        <dbReference type="PROSITE" id="PS50280"/>
    </source>
</evidence>
<dbReference type="PROSITE" id="PS50280">
    <property type="entry name" value="SET"/>
    <property type="match status" value="1"/>
</dbReference>
<dbReference type="SUPFAM" id="SSF82199">
    <property type="entry name" value="SET domain"/>
    <property type="match status" value="1"/>
</dbReference>
<dbReference type="Proteomes" id="UP001190700">
    <property type="component" value="Unassembled WGS sequence"/>
</dbReference>
<gene>
    <name evidence="2" type="ORF">CYMTET_33367</name>
</gene>
<evidence type="ECO:0000313" key="2">
    <source>
        <dbReference type="EMBL" id="KAK3257549.1"/>
    </source>
</evidence>
<dbReference type="InterPro" id="IPR050869">
    <property type="entry name" value="H3K4_H4K5_MeTrfase"/>
</dbReference>
<sequence>MSVFEHPALEVTQFVGKGRGFRATDRIPAGTVILQEKPWQNSNVGSPAPGVLSPSTKESVVSFILHSPSASALSYTPSAYRHEKSSINGVSDLAYSEAAAKARTNMFLTDGGFIVLFDRLSIFNHECSPNSCYHQQFVSTGPTTAAGTEATVVGTIMTIRDVDPGEELTIAYNPQALMVLRELRKEFLKNTHGFPCSCRRCTEPMGISTPDGILTRMSPSFEGKLASPCRLPRFDTVLMVDFVGSPAWSMGMPSGNDPGYGDLGCKLVRDGSPACEAAGRLGLRCCLRRVPGGLGCSPARTPAAVDWEAC</sequence>
<keyword evidence="3" id="KW-1185">Reference proteome</keyword>
<evidence type="ECO:0000313" key="3">
    <source>
        <dbReference type="Proteomes" id="UP001190700"/>
    </source>
</evidence>
<dbReference type="PANTHER" id="PTHR12197:SF292">
    <property type="entry name" value="SET DOMAIN-CONTAINING PROTEIN"/>
    <property type="match status" value="1"/>
</dbReference>
<proteinExistence type="predicted"/>
<dbReference type="PANTHER" id="PTHR12197">
    <property type="entry name" value="HISTONE-LYSINE N-METHYLTRANSFERASE SMYD"/>
    <property type="match status" value="1"/>
</dbReference>
<feature type="domain" description="SET" evidence="1">
    <location>
        <begin position="7"/>
        <end position="173"/>
    </location>
</feature>
<organism evidence="2 3">
    <name type="scientific">Cymbomonas tetramitiformis</name>
    <dbReference type="NCBI Taxonomy" id="36881"/>
    <lineage>
        <taxon>Eukaryota</taxon>
        <taxon>Viridiplantae</taxon>
        <taxon>Chlorophyta</taxon>
        <taxon>Pyramimonadophyceae</taxon>
        <taxon>Pyramimonadales</taxon>
        <taxon>Pyramimonadaceae</taxon>
        <taxon>Cymbomonas</taxon>
    </lineage>
</organism>
<name>A0AAE0FDD8_9CHLO</name>
<dbReference type="Gene3D" id="2.170.270.10">
    <property type="entry name" value="SET domain"/>
    <property type="match status" value="1"/>
</dbReference>
<dbReference type="EMBL" id="LGRX02020399">
    <property type="protein sequence ID" value="KAK3257549.1"/>
    <property type="molecule type" value="Genomic_DNA"/>
</dbReference>